<protein>
    <submittedName>
        <fullName evidence="6">Uncharacterized protein</fullName>
    </submittedName>
</protein>
<dbReference type="PANTHER" id="PTHR34945:SF8">
    <property type="entry name" value="DOWNSTREAM TARGET OF AGL15-4"/>
    <property type="match status" value="1"/>
</dbReference>
<organism evidence="6 7">
    <name type="scientific">Chenopodium quinoa</name>
    <name type="common">Quinoa</name>
    <dbReference type="NCBI Taxonomy" id="63459"/>
    <lineage>
        <taxon>Eukaryota</taxon>
        <taxon>Viridiplantae</taxon>
        <taxon>Streptophyta</taxon>
        <taxon>Embryophyta</taxon>
        <taxon>Tracheophyta</taxon>
        <taxon>Spermatophyta</taxon>
        <taxon>Magnoliopsida</taxon>
        <taxon>eudicotyledons</taxon>
        <taxon>Gunneridae</taxon>
        <taxon>Pentapetalae</taxon>
        <taxon>Caryophyllales</taxon>
        <taxon>Chenopodiaceae</taxon>
        <taxon>Chenopodioideae</taxon>
        <taxon>Atripliceae</taxon>
        <taxon>Chenopodium</taxon>
    </lineage>
</organism>
<reference evidence="6" key="2">
    <citation type="submission" date="2021-03" db="UniProtKB">
        <authorList>
            <consortium name="EnsemblPlants"/>
        </authorList>
    </citation>
    <scope>IDENTIFICATION</scope>
</reference>
<reference evidence="6" key="1">
    <citation type="journal article" date="2017" name="Nature">
        <title>The genome of Chenopodium quinoa.</title>
        <authorList>
            <person name="Jarvis D.E."/>
            <person name="Ho Y.S."/>
            <person name="Lightfoot D.J."/>
            <person name="Schmoeckel S.M."/>
            <person name="Li B."/>
            <person name="Borm T.J.A."/>
            <person name="Ohyanagi H."/>
            <person name="Mineta K."/>
            <person name="Michell C.T."/>
            <person name="Saber N."/>
            <person name="Kharbatia N.M."/>
            <person name="Rupper R.R."/>
            <person name="Sharp A.R."/>
            <person name="Dally N."/>
            <person name="Boughton B.A."/>
            <person name="Woo Y.H."/>
            <person name="Gao G."/>
            <person name="Schijlen E.G.W.M."/>
            <person name="Guo X."/>
            <person name="Momin A.A."/>
            <person name="Negrao S."/>
            <person name="Al-Babili S."/>
            <person name="Gehring C."/>
            <person name="Roessner U."/>
            <person name="Jung C."/>
            <person name="Murphy K."/>
            <person name="Arold S.T."/>
            <person name="Gojobori T."/>
            <person name="van der Linden C.G."/>
            <person name="van Loo E.N."/>
            <person name="Jellen E.N."/>
            <person name="Maughan P.J."/>
            <person name="Tester M."/>
        </authorList>
    </citation>
    <scope>NUCLEOTIDE SEQUENCE [LARGE SCALE GENOMIC DNA]</scope>
    <source>
        <strain evidence="6">cv. PI 614886</strain>
    </source>
</reference>
<gene>
    <name evidence="6" type="primary">LOC110729860</name>
</gene>
<keyword evidence="7" id="KW-1185">Reference proteome</keyword>
<dbReference type="EnsemblPlants" id="AUR62031907-RA">
    <property type="protein sequence ID" value="AUR62031907-RA:cds"/>
    <property type="gene ID" value="AUR62031907"/>
</dbReference>
<evidence type="ECO:0000256" key="2">
    <source>
        <dbReference type="ARBA" id="ARBA00023004"/>
    </source>
</evidence>
<dbReference type="InterPro" id="IPR027443">
    <property type="entry name" value="IPNS-like_sf"/>
</dbReference>
<dbReference type="SUPFAM" id="SSF51197">
    <property type="entry name" value="Clavaminate synthase-like"/>
    <property type="match status" value="1"/>
</dbReference>
<dbReference type="PANTHER" id="PTHR34945">
    <property type="entry name" value="2-OXOGLUTARATE (2OG) AND FE(II)-DEPENDENT OXYGENASE SUPERFAMILY PROTEIN"/>
    <property type="match status" value="1"/>
</dbReference>
<dbReference type="RefSeq" id="XP_021765339.1">
    <property type="nucleotide sequence ID" value="XM_021909647.1"/>
</dbReference>
<feature type="region of interest" description="Disordered" evidence="3">
    <location>
        <begin position="1"/>
        <end position="34"/>
    </location>
</feature>
<evidence type="ECO:0000259" key="4">
    <source>
        <dbReference type="Pfam" id="PF03171"/>
    </source>
</evidence>
<dbReference type="InterPro" id="IPR026992">
    <property type="entry name" value="DIOX_N"/>
</dbReference>
<name>A0A803MLU5_CHEQI</name>
<dbReference type="Pfam" id="PF14226">
    <property type="entry name" value="DIOX_N"/>
    <property type="match status" value="1"/>
</dbReference>
<evidence type="ECO:0000259" key="5">
    <source>
        <dbReference type="Pfam" id="PF14226"/>
    </source>
</evidence>
<feature type="domain" description="Non-haem dioxygenase N-terminal" evidence="5">
    <location>
        <begin position="71"/>
        <end position="160"/>
    </location>
</feature>
<evidence type="ECO:0000256" key="1">
    <source>
        <dbReference type="ARBA" id="ARBA00022723"/>
    </source>
</evidence>
<keyword evidence="1" id="KW-0479">Metal-binding</keyword>
<dbReference type="Gramene" id="AUR62031907-RA">
    <property type="protein sequence ID" value="AUR62031907-RA:cds"/>
    <property type="gene ID" value="AUR62031907"/>
</dbReference>
<dbReference type="GeneID" id="110729860"/>
<proteinExistence type="predicted"/>
<evidence type="ECO:0000313" key="6">
    <source>
        <dbReference type="EnsemblPlants" id="AUR62031907-RA:cds"/>
    </source>
</evidence>
<dbReference type="OMA" id="LCIRKHR"/>
<sequence>MPTISPESHQEKETNTFDFRAPPPSPIGSSRRASSVANDEVLTEFLEHSLRVPDLILPDRIFPRQKPFRDIPEIDFQVLNSAKDDLVLKIRDSLSEIGCFQVINHGISPELIKTVVRRARRVFRMSPEKKRMAVRSPEMEFGFEDQVSGEQEEVVNEMGEEFVWGRGFGFKLKMEGIWPNKFSKFSDKMETLATSMEKIAKEIMLILNENYSNLPNSNLDDCVCHIYKHPHDVSADQCLSSLRYDVIRMMIKRSDYSHAVSLHVCDGSSEFHVYSKKGWISFTPLENALIVTAGDQLQAWSGGRYKQVIGKPIYTFQNKDCISLAFLCSPPILCRKNNDEFHHQEKKERIISLRQQALFAIVFTIACQFLIHFYCKLSHP</sequence>
<accession>A0A803MLU5</accession>
<dbReference type="GO" id="GO:0046872">
    <property type="term" value="F:metal ion binding"/>
    <property type="evidence" value="ECO:0007669"/>
    <property type="project" value="UniProtKB-KW"/>
</dbReference>
<evidence type="ECO:0000313" key="7">
    <source>
        <dbReference type="Proteomes" id="UP000596660"/>
    </source>
</evidence>
<dbReference type="Gene3D" id="2.60.120.330">
    <property type="entry name" value="B-lactam Antibiotic, Isopenicillin N Synthase, Chain"/>
    <property type="match status" value="1"/>
</dbReference>
<feature type="domain" description="Isopenicillin N synthase-like Fe(2+) 2OG dioxygenase" evidence="4">
    <location>
        <begin position="254"/>
        <end position="311"/>
    </location>
</feature>
<evidence type="ECO:0000256" key="3">
    <source>
        <dbReference type="SAM" id="MobiDB-lite"/>
    </source>
</evidence>
<dbReference type="InterPro" id="IPR044861">
    <property type="entry name" value="IPNS-like_FE2OG_OXY"/>
</dbReference>
<dbReference type="Proteomes" id="UP000596660">
    <property type="component" value="Unplaced"/>
</dbReference>
<dbReference type="OrthoDB" id="1928184at2759"/>
<dbReference type="KEGG" id="cqi:110729860"/>
<dbReference type="Pfam" id="PF03171">
    <property type="entry name" value="2OG-FeII_Oxy"/>
    <property type="match status" value="1"/>
</dbReference>
<keyword evidence="2" id="KW-0408">Iron</keyword>
<dbReference type="AlphaFoldDB" id="A0A803MLU5"/>